<keyword evidence="1" id="KW-0812">Transmembrane</keyword>
<gene>
    <name evidence="3" type="ORF">SBOR_7370</name>
</gene>
<feature type="chain" id="PRO_5004918934" evidence="2">
    <location>
        <begin position="28"/>
        <end position="175"/>
    </location>
</feature>
<evidence type="ECO:0000313" key="4">
    <source>
        <dbReference type="Proteomes" id="UP000019487"/>
    </source>
</evidence>
<evidence type="ECO:0000313" key="3">
    <source>
        <dbReference type="EMBL" id="ESZ92244.1"/>
    </source>
</evidence>
<keyword evidence="2" id="KW-0732">Signal</keyword>
<dbReference type="Proteomes" id="UP000019487">
    <property type="component" value="Unassembled WGS sequence"/>
</dbReference>
<feature type="signal peptide" evidence="2">
    <location>
        <begin position="1"/>
        <end position="27"/>
    </location>
</feature>
<feature type="transmembrane region" description="Helical" evidence="1">
    <location>
        <begin position="68"/>
        <end position="95"/>
    </location>
</feature>
<evidence type="ECO:0000256" key="1">
    <source>
        <dbReference type="SAM" id="Phobius"/>
    </source>
</evidence>
<dbReference type="HOGENOM" id="CLU_1533455_0_0_1"/>
<reference evidence="3 4" key="1">
    <citation type="journal article" date="2014" name="Genome Announc.">
        <title>Draft genome sequence of Sclerotinia borealis, a psychrophilic plant pathogenic fungus.</title>
        <authorList>
            <person name="Mardanov A.V."/>
            <person name="Beletsky A.V."/>
            <person name="Kadnikov V.V."/>
            <person name="Ignatov A.N."/>
            <person name="Ravin N.V."/>
        </authorList>
    </citation>
    <scope>NUCLEOTIDE SEQUENCE [LARGE SCALE GENOMIC DNA]</scope>
    <source>
        <strain evidence="4">F-4157</strain>
    </source>
</reference>
<evidence type="ECO:0000256" key="2">
    <source>
        <dbReference type="SAM" id="SignalP"/>
    </source>
</evidence>
<dbReference type="EMBL" id="AYSA01000403">
    <property type="protein sequence ID" value="ESZ92244.1"/>
    <property type="molecule type" value="Genomic_DNA"/>
</dbReference>
<sequence length="175" mass="20777">MFALTWFFFAILAKISVIRWRHGQCEALTLLCNQKEMTSCFPFLHQWPFAFYNHDHIEECDRSAEVMFLYLIIGITIFLFVYFEFLMFTCLSILASYRDERVRILGSLVELEGMERSKALEAMFKKYKFVKKQYPDTDTMISKDAIAKGTVWNPFREGSNLRKRRIADEEMAIIF</sequence>
<dbReference type="AlphaFoldDB" id="W9CBL9"/>
<keyword evidence="1" id="KW-1133">Transmembrane helix</keyword>
<name>W9CBL9_SCLBF</name>
<protein>
    <submittedName>
        <fullName evidence="3">Uncharacterized protein</fullName>
    </submittedName>
</protein>
<proteinExistence type="predicted"/>
<keyword evidence="1" id="KW-0472">Membrane</keyword>
<organism evidence="3 4">
    <name type="scientific">Sclerotinia borealis (strain F-4128)</name>
    <dbReference type="NCBI Taxonomy" id="1432307"/>
    <lineage>
        <taxon>Eukaryota</taxon>
        <taxon>Fungi</taxon>
        <taxon>Dikarya</taxon>
        <taxon>Ascomycota</taxon>
        <taxon>Pezizomycotina</taxon>
        <taxon>Leotiomycetes</taxon>
        <taxon>Helotiales</taxon>
        <taxon>Sclerotiniaceae</taxon>
        <taxon>Sclerotinia</taxon>
    </lineage>
</organism>
<comment type="caution">
    <text evidence="3">The sequence shown here is derived from an EMBL/GenBank/DDBJ whole genome shotgun (WGS) entry which is preliminary data.</text>
</comment>
<keyword evidence="4" id="KW-1185">Reference proteome</keyword>
<accession>W9CBL9</accession>